<keyword evidence="6 8" id="KW-0472">Membrane</keyword>
<dbReference type="InterPro" id="IPR010920">
    <property type="entry name" value="LSM_dom_sf"/>
</dbReference>
<dbReference type="SUPFAM" id="SSF82689">
    <property type="entry name" value="Mechanosensitive channel protein MscS (YggB), C-terminal domain"/>
    <property type="match status" value="1"/>
</dbReference>
<evidence type="ECO:0000313" key="12">
    <source>
        <dbReference type="Proteomes" id="UP000186914"/>
    </source>
</evidence>
<evidence type="ECO:0000256" key="3">
    <source>
        <dbReference type="ARBA" id="ARBA00022475"/>
    </source>
</evidence>
<proteinExistence type="inferred from homology"/>
<keyword evidence="12" id="KW-1185">Reference proteome</keyword>
<evidence type="ECO:0000256" key="5">
    <source>
        <dbReference type="ARBA" id="ARBA00022989"/>
    </source>
</evidence>
<evidence type="ECO:0000259" key="9">
    <source>
        <dbReference type="Pfam" id="PF00924"/>
    </source>
</evidence>
<dbReference type="Gene3D" id="1.10.287.1260">
    <property type="match status" value="1"/>
</dbReference>
<dbReference type="InterPro" id="IPR045275">
    <property type="entry name" value="MscS_archaea/bacteria_type"/>
</dbReference>
<dbReference type="InterPro" id="IPR011014">
    <property type="entry name" value="MscS_channel_TM-2"/>
</dbReference>
<keyword evidence="5 8" id="KW-1133">Transmembrane helix</keyword>
<dbReference type="Pfam" id="PF00924">
    <property type="entry name" value="MS_channel_2nd"/>
    <property type="match status" value="1"/>
</dbReference>
<dbReference type="PANTHER" id="PTHR30221">
    <property type="entry name" value="SMALL-CONDUCTANCE MECHANOSENSITIVE CHANNEL"/>
    <property type="match status" value="1"/>
</dbReference>
<dbReference type="AlphaFoldDB" id="A0A1N7DES3"/>
<dbReference type="InterPro" id="IPR023408">
    <property type="entry name" value="MscS_beta-dom_sf"/>
</dbReference>
<evidence type="ECO:0000256" key="4">
    <source>
        <dbReference type="ARBA" id="ARBA00022692"/>
    </source>
</evidence>
<comment type="similarity">
    <text evidence="2">Belongs to the MscS (TC 1.A.23) family.</text>
</comment>
<evidence type="ECO:0000256" key="7">
    <source>
        <dbReference type="SAM" id="MobiDB-lite"/>
    </source>
</evidence>
<feature type="domain" description="Mechanosensitive ion channel MscS" evidence="9">
    <location>
        <begin position="184"/>
        <end position="248"/>
    </location>
</feature>
<evidence type="ECO:0000313" key="11">
    <source>
        <dbReference type="EMBL" id="SIR74369.1"/>
    </source>
</evidence>
<dbReference type="SUPFAM" id="SSF82861">
    <property type="entry name" value="Mechanosensitive channel protein MscS (YggB), transmembrane region"/>
    <property type="match status" value="1"/>
</dbReference>
<dbReference type="InterPro" id="IPR011066">
    <property type="entry name" value="MscS_channel_C_sf"/>
</dbReference>
<dbReference type="InterPro" id="IPR006685">
    <property type="entry name" value="MscS_channel_2nd"/>
</dbReference>
<dbReference type="Proteomes" id="UP000186914">
    <property type="component" value="Unassembled WGS sequence"/>
</dbReference>
<dbReference type="Gene3D" id="3.30.70.100">
    <property type="match status" value="1"/>
</dbReference>
<comment type="subcellular location">
    <subcellularLocation>
        <location evidence="1">Cell membrane</location>
        <topology evidence="1">Multi-pass membrane protein</topology>
    </subcellularLocation>
</comment>
<dbReference type="SUPFAM" id="SSF50182">
    <property type="entry name" value="Sm-like ribonucleoproteins"/>
    <property type="match status" value="1"/>
</dbReference>
<accession>A0A1N7DES3</accession>
<gene>
    <name evidence="11" type="ORF">SAMN05421858_3567</name>
</gene>
<dbReference type="OrthoDB" id="31543at2157"/>
<dbReference type="InterPro" id="IPR049278">
    <property type="entry name" value="MS_channel_C"/>
</dbReference>
<feature type="transmembrane region" description="Helical" evidence="8">
    <location>
        <begin position="53"/>
        <end position="77"/>
    </location>
</feature>
<reference evidence="12" key="1">
    <citation type="submission" date="2017-01" db="EMBL/GenBank/DDBJ databases">
        <authorList>
            <person name="Varghese N."/>
            <person name="Submissions S."/>
        </authorList>
    </citation>
    <scope>NUCLEOTIDE SEQUENCE [LARGE SCALE GENOMIC DNA]</scope>
    <source>
        <strain evidence="12">CGMCC 1.7737</strain>
    </source>
</reference>
<evidence type="ECO:0000256" key="6">
    <source>
        <dbReference type="ARBA" id="ARBA00023136"/>
    </source>
</evidence>
<sequence length="372" mass="40788">MVLASLLQWIVNQFPGSEGQFFLSLIVGIGLILSEWTLWKLSRVAKRDYPSRVVNVGLLVASLLLIGSGGSLLVVIWGQTNQAVESVKALSAVRRASFQFILTLGVCAAAYVSAGMADRVIDRLLQQTTEITRHQGKVVSRLCIIGVYVIGFFAILSVWKVNLQGLFVGAGLLGAVIGLAANETLSSLLAGFQLMFSRPFEIGDWVQIDEHEGIVTDITIFTTRIETFEGKYIMLPNDVVSSSTIINIGRKGRLRLGVEIGVDYEADPDHAMAVAKEAMKDIDKILTVPSPDVVLKQLGDSAVLLELRFWIEKPSSRRKWRAVTAVVRAVKLAYDREEIKIPYPQQEVSAREETGGFRVVDGESTVTLPGQD</sequence>
<keyword evidence="4 8" id="KW-0812">Transmembrane</keyword>
<feature type="domain" description="Mechanosensitive ion channel MscS C-terminal" evidence="10">
    <location>
        <begin position="258"/>
        <end position="341"/>
    </location>
</feature>
<dbReference type="GO" id="GO:0005886">
    <property type="term" value="C:plasma membrane"/>
    <property type="evidence" value="ECO:0007669"/>
    <property type="project" value="UniProtKB-SubCell"/>
</dbReference>
<evidence type="ECO:0000256" key="2">
    <source>
        <dbReference type="ARBA" id="ARBA00008017"/>
    </source>
</evidence>
<evidence type="ECO:0000259" key="10">
    <source>
        <dbReference type="Pfam" id="PF21082"/>
    </source>
</evidence>
<dbReference type="RefSeq" id="WP_076431443.1">
    <property type="nucleotide sequence ID" value="NZ_FTNO01000004.1"/>
</dbReference>
<feature type="transmembrane region" description="Helical" evidence="8">
    <location>
        <begin position="20"/>
        <end position="41"/>
    </location>
</feature>
<dbReference type="EMBL" id="FTNO01000004">
    <property type="protein sequence ID" value="SIR74369.1"/>
    <property type="molecule type" value="Genomic_DNA"/>
</dbReference>
<protein>
    <submittedName>
        <fullName evidence="11">Small-conductance mechanosensitive channel</fullName>
    </submittedName>
</protein>
<dbReference type="PANTHER" id="PTHR30221:SF20">
    <property type="entry name" value="SMALL-CONDUCTANCE MECHANOSENSITIVE CHANNEL"/>
    <property type="match status" value="1"/>
</dbReference>
<evidence type="ECO:0000256" key="1">
    <source>
        <dbReference type="ARBA" id="ARBA00004651"/>
    </source>
</evidence>
<feature type="region of interest" description="Disordered" evidence="7">
    <location>
        <begin position="352"/>
        <end position="372"/>
    </location>
</feature>
<dbReference type="Gene3D" id="2.30.30.60">
    <property type="match status" value="1"/>
</dbReference>
<keyword evidence="3" id="KW-1003">Cell membrane</keyword>
<organism evidence="11 12">
    <name type="scientific">Haladaptatus litoreus</name>
    <dbReference type="NCBI Taxonomy" id="553468"/>
    <lineage>
        <taxon>Archaea</taxon>
        <taxon>Methanobacteriati</taxon>
        <taxon>Methanobacteriota</taxon>
        <taxon>Stenosarchaea group</taxon>
        <taxon>Halobacteria</taxon>
        <taxon>Halobacteriales</taxon>
        <taxon>Haladaptataceae</taxon>
        <taxon>Haladaptatus</taxon>
    </lineage>
</organism>
<feature type="transmembrane region" description="Helical" evidence="8">
    <location>
        <begin position="165"/>
        <end position="190"/>
    </location>
</feature>
<name>A0A1N7DES3_9EURY</name>
<dbReference type="Pfam" id="PF21082">
    <property type="entry name" value="MS_channel_3rd"/>
    <property type="match status" value="1"/>
</dbReference>
<feature type="transmembrane region" description="Helical" evidence="8">
    <location>
        <begin position="97"/>
        <end position="117"/>
    </location>
</feature>
<feature type="transmembrane region" description="Helical" evidence="8">
    <location>
        <begin position="138"/>
        <end position="159"/>
    </location>
</feature>
<evidence type="ECO:0000256" key="8">
    <source>
        <dbReference type="SAM" id="Phobius"/>
    </source>
</evidence>
<dbReference type="GO" id="GO:0008381">
    <property type="term" value="F:mechanosensitive monoatomic ion channel activity"/>
    <property type="evidence" value="ECO:0007669"/>
    <property type="project" value="InterPro"/>
</dbReference>